<evidence type="ECO:0000259" key="1">
    <source>
        <dbReference type="Pfam" id="PF02800"/>
    </source>
</evidence>
<dbReference type="EMBL" id="BAAAXQ010000005">
    <property type="protein sequence ID" value="GAA3008963.1"/>
    <property type="molecule type" value="Genomic_DNA"/>
</dbReference>
<gene>
    <name evidence="2" type="ORF">GCM10019998_01390</name>
</gene>
<proteinExistence type="predicted"/>
<name>A0ABP6KG20_9ENTE</name>
<dbReference type="Pfam" id="PF02800">
    <property type="entry name" value="Gp_dh_C"/>
    <property type="match status" value="1"/>
</dbReference>
<evidence type="ECO:0000313" key="2">
    <source>
        <dbReference type="EMBL" id="GAA3008963.1"/>
    </source>
</evidence>
<reference evidence="3" key="1">
    <citation type="journal article" date="2019" name="Int. J. Syst. Evol. Microbiol.">
        <title>The Global Catalogue of Microorganisms (GCM) 10K type strain sequencing project: providing services to taxonomists for standard genome sequencing and annotation.</title>
        <authorList>
            <consortium name="The Broad Institute Genomics Platform"/>
            <consortium name="The Broad Institute Genome Sequencing Center for Infectious Disease"/>
            <person name="Wu L."/>
            <person name="Ma J."/>
        </authorList>
    </citation>
    <scope>NUCLEOTIDE SEQUENCE [LARGE SCALE GENOMIC DNA]</scope>
    <source>
        <strain evidence="3">JCM 8736</strain>
    </source>
</reference>
<evidence type="ECO:0000313" key="3">
    <source>
        <dbReference type="Proteomes" id="UP001501577"/>
    </source>
</evidence>
<dbReference type="RefSeq" id="WP_245610087.1">
    <property type="nucleotide sequence ID" value="NZ_BAAAXQ010000005.1"/>
</dbReference>
<keyword evidence="3" id="KW-1185">Reference proteome</keyword>
<protein>
    <recommendedName>
        <fullName evidence="1">Glyceraldehyde 3-phosphate dehydrogenase catalytic domain-containing protein</fullName>
    </recommendedName>
</protein>
<dbReference type="InterPro" id="IPR020829">
    <property type="entry name" value="GlycerAld_3-P_DH_cat"/>
</dbReference>
<dbReference type="Gene3D" id="3.30.360.10">
    <property type="entry name" value="Dihydrodipicolinate Reductase, domain 2"/>
    <property type="match status" value="1"/>
</dbReference>
<dbReference type="Proteomes" id="UP001501577">
    <property type="component" value="Unassembled WGS sequence"/>
</dbReference>
<organism evidence="2 3">
    <name type="scientific">Tetragenococcus solitarius</name>
    <dbReference type="NCBI Taxonomy" id="71453"/>
    <lineage>
        <taxon>Bacteria</taxon>
        <taxon>Bacillati</taxon>
        <taxon>Bacillota</taxon>
        <taxon>Bacilli</taxon>
        <taxon>Lactobacillales</taxon>
        <taxon>Enterococcaceae</taxon>
        <taxon>Tetragenococcus</taxon>
    </lineage>
</organism>
<dbReference type="SUPFAM" id="SSF55347">
    <property type="entry name" value="Glyceraldehyde-3-phosphate dehydrogenase-like, C-terminal domain"/>
    <property type="match status" value="1"/>
</dbReference>
<feature type="domain" description="Glyceraldehyde 3-phosphate dehydrogenase catalytic" evidence="1">
    <location>
        <begin position="6"/>
        <end position="55"/>
    </location>
</feature>
<accession>A0ABP6KG20</accession>
<comment type="caution">
    <text evidence="2">The sequence shown here is derived from an EMBL/GenBank/DDBJ whole genome shotgun (WGS) entry which is preliminary data.</text>
</comment>
<sequence length="56" mass="5932">MLFYNVPTSFGTAKTIGLVIPELSGKLDGVSQRVPVAASSLIELFAVFEGDLTAEM</sequence>